<feature type="transmembrane region" description="Helical" evidence="1">
    <location>
        <begin position="268"/>
        <end position="288"/>
    </location>
</feature>
<dbReference type="RefSeq" id="WP_264988705.1">
    <property type="nucleotide sequence ID" value="NZ_BRZA01000002.1"/>
</dbReference>
<proteinExistence type="predicted"/>
<dbReference type="Proteomes" id="UP001065593">
    <property type="component" value="Unassembled WGS sequence"/>
</dbReference>
<protein>
    <recommendedName>
        <fullName evidence="5">DUF1430 domain-containing protein</fullName>
    </recommendedName>
</protein>
<evidence type="ECO:0000256" key="1">
    <source>
        <dbReference type="SAM" id="Phobius"/>
    </source>
</evidence>
<feature type="transmembrane region" description="Helical" evidence="1">
    <location>
        <begin position="188"/>
        <end position="209"/>
    </location>
</feature>
<feature type="chain" id="PRO_5045945854" description="DUF1430 domain-containing protein" evidence="2">
    <location>
        <begin position="26"/>
        <end position="302"/>
    </location>
</feature>
<sequence length="302" mass="34507">MKKGWKVFILFLLITISVGSMTISAQEVTKEAVEVDICIIGGDNHFVYKVPKTLHEGMSHADMQKDIESSLASHWKIKDVHYENHRSDVSYTFFVQDLFQQKQNGQMKIAIPYQVLVGMFGKDEVIQLRVLASKLSNWTINTKDWASLGFAEPLAFLSDRQYIYEGAVNELLQQRVGHFDGSISKKQLIGYSGLYGSFIVLQIIACVLLSKRFKNHILENAESIHHFRKLKYTYQSIPFFIMLLQIVFLVVSGLLTAFSLYFSPGIDLLFIIVPILINIILLPTFFSVTEQELVHGPQEDFF</sequence>
<dbReference type="EMBL" id="BRZA01000002">
    <property type="protein sequence ID" value="GLC88954.1"/>
    <property type="molecule type" value="Genomic_DNA"/>
</dbReference>
<accession>A0ABQ5NLP0</accession>
<evidence type="ECO:0008006" key="5">
    <source>
        <dbReference type="Google" id="ProtNLM"/>
    </source>
</evidence>
<keyword evidence="4" id="KW-1185">Reference proteome</keyword>
<feature type="transmembrane region" description="Helical" evidence="1">
    <location>
        <begin position="237"/>
        <end position="262"/>
    </location>
</feature>
<keyword evidence="2" id="KW-0732">Signal</keyword>
<keyword evidence="1" id="KW-1133">Transmembrane helix</keyword>
<keyword evidence="1" id="KW-0812">Transmembrane</keyword>
<keyword evidence="1" id="KW-0472">Membrane</keyword>
<name>A0ABQ5NLP0_9BACI</name>
<evidence type="ECO:0000313" key="3">
    <source>
        <dbReference type="EMBL" id="GLC88954.1"/>
    </source>
</evidence>
<evidence type="ECO:0000313" key="4">
    <source>
        <dbReference type="Proteomes" id="UP001065593"/>
    </source>
</evidence>
<gene>
    <name evidence="3" type="ORF">LYSBPC_20810</name>
</gene>
<comment type="caution">
    <text evidence="3">The sequence shown here is derived from an EMBL/GenBank/DDBJ whole genome shotgun (WGS) entry which is preliminary data.</text>
</comment>
<organism evidence="3 4">
    <name type="scientific">Lysinibacillus piscis</name>
    <dbReference type="NCBI Taxonomy" id="2518931"/>
    <lineage>
        <taxon>Bacteria</taxon>
        <taxon>Bacillati</taxon>
        <taxon>Bacillota</taxon>
        <taxon>Bacilli</taxon>
        <taxon>Bacillales</taxon>
        <taxon>Bacillaceae</taxon>
        <taxon>Lysinibacillus</taxon>
    </lineage>
</organism>
<reference evidence="3" key="1">
    <citation type="submission" date="2022-08" db="EMBL/GenBank/DDBJ databases">
        <title>Draft genome sequence of Lysinibacillus sp. strain KH24.</title>
        <authorList>
            <person name="Kanbe H."/>
            <person name="Itoh H."/>
        </authorList>
    </citation>
    <scope>NUCLEOTIDE SEQUENCE</scope>
    <source>
        <strain evidence="3">KH24</strain>
    </source>
</reference>
<evidence type="ECO:0000256" key="2">
    <source>
        <dbReference type="SAM" id="SignalP"/>
    </source>
</evidence>
<feature type="signal peptide" evidence="2">
    <location>
        <begin position="1"/>
        <end position="25"/>
    </location>
</feature>